<proteinExistence type="predicted"/>
<name>A0ABW8HQN7_9BACL</name>
<feature type="coiled-coil region" evidence="1">
    <location>
        <begin position="303"/>
        <end position="375"/>
    </location>
</feature>
<evidence type="ECO:0000256" key="1">
    <source>
        <dbReference type="SAM" id="Coils"/>
    </source>
</evidence>
<sequence length="535" mass="61951">MIIQKVAIGNSEESYIEKSLSESINIISSDDNNRGKTILIQSLMFCLGNTPAFPSTFNFMDYYHIVFFSVQDKQYALCRKGNSFILKNNNKIMMFDSISELKRYWTKNIFKLPTIIKNGIERIVDPELFYQLNFVGQDKKDTSAITNKGYYNKADFFSMLYSYTDINTGSKTLEDDDQIKKKIKNLKEERKKLLTQHEILSSTNSVASYLSSVNDRLSFKLKIEKIEKLKDQILELSKSRNSALSRKSKCELTIKELKSLNRTIESGELRCMDCNSTHINFKSAGKNSYSFDVSTTEIRQQILESISEKINAYNEDMDNLTFEINKRQEEMKKILEQDEVSIELLVAFKNEMFSAEDAEARIKIIDEDLKKIEDDLLRNDTVSKEFIQKQQDLIKNITELMNTTYSMIDPYGNLKFDSIFTKSTQIFSGSEATIYHLVKLYSFARVLNYNLPVIVDSFRAEDLSTEKEAIVLEIFSQLNVQVIFTTTLKTEEIGKYNDMKLINHIDYSKHNASKILSEKKLGEFKTLLQDFSIKL</sequence>
<evidence type="ECO:0000313" key="2">
    <source>
        <dbReference type="EMBL" id="MFK0521969.1"/>
    </source>
</evidence>
<accession>A0ABW8HQN7</accession>
<keyword evidence="1" id="KW-0175">Coiled coil</keyword>
<protein>
    <submittedName>
        <fullName evidence="2">Uncharacterized protein</fullName>
    </submittedName>
</protein>
<organism evidence="2 3">
    <name type="scientific">Paenibacillus illinoisensis</name>
    <dbReference type="NCBI Taxonomy" id="59845"/>
    <lineage>
        <taxon>Bacteria</taxon>
        <taxon>Bacillati</taxon>
        <taxon>Bacillota</taxon>
        <taxon>Bacilli</taxon>
        <taxon>Bacillales</taxon>
        <taxon>Paenibacillaceae</taxon>
        <taxon>Paenibacillus</taxon>
    </lineage>
</organism>
<dbReference type="EMBL" id="JBIYSL010000001">
    <property type="protein sequence ID" value="MFK0521969.1"/>
    <property type="molecule type" value="Genomic_DNA"/>
</dbReference>
<reference evidence="2 3" key="1">
    <citation type="submission" date="2024-11" db="EMBL/GenBank/DDBJ databases">
        <title>Identification and Characterization of a Novel Fosfomycin Bacillithiol Transferase FosB8 in Paenibacillus illinoisensis.</title>
        <authorList>
            <person name="Lu W."/>
        </authorList>
    </citation>
    <scope>NUCLEOTIDE SEQUENCE [LARGE SCALE GENOMIC DNA]</scope>
    <source>
        <strain evidence="2 3">WP77</strain>
    </source>
</reference>
<feature type="coiled-coil region" evidence="1">
    <location>
        <begin position="176"/>
        <end position="246"/>
    </location>
</feature>
<keyword evidence="3" id="KW-1185">Reference proteome</keyword>
<dbReference type="Proteomes" id="UP001618531">
    <property type="component" value="Unassembled WGS sequence"/>
</dbReference>
<gene>
    <name evidence="2" type="ORF">ACINKY_07115</name>
</gene>
<dbReference type="Gene3D" id="3.40.50.300">
    <property type="entry name" value="P-loop containing nucleotide triphosphate hydrolases"/>
    <property type="match status" value="1"/>
</dbReference>
<dbReference type="RefSeq" id="WP_402872749.1">
    <property type="nucleotide sequence ID" value="NZ_JBIYSL010000001.1"/>
</dbReference>
<dbReference type="InterPro" id="IPR027417">
    <property type="entry name" value="P-loop_NTPase"/>
</dbReference>
<comment type="caution">
    <text evidence="2">The sequence shown here is derived from an EMBL/GenBank/DDBJ whole genome shotgun (WGS) entry which is preliminary data.</text>
</comment>
<evidence type="ECO:0000313" key="3">
    <source>
        <dbReference type="Proteomes" id="UP001618531"/>
    </source>
</evidence>